<comment type="caution">
    <text evidence="1">The sequence shown here is derived from an EMBL/GenBank/DDBJ whole genome shotgun (WGS) entry which is preliminary data.</text>
</comment>
<sequence>MYEREGKTISIKTTPNNRPASPLFPLVFPIIRSPPQPSHQPPPVTAKRSLLQARRALVLCTYSSVAFSLVSLLPSAGGLLDPLCAPLPWPGHVCRVCVASRAPPGQRHWVY</sequence>
<evidence type="ECO:0000313" key="1">
    <source>
        <dbReference type="EMBL" id="KAJ8016206.1"/>
    </source>
</evidence>
<protein>
    <submittedName>
        <fullName evidence="1">Uncharacterized protein</fullName>
    </submittedName>
</protein>
<organism evidence="1 2">
    <name type="scientific">Dallia pectoralis</name>
    <name type="common">Alaska blackfish</name>
    <dbReference type="NCBI Taxonomy" id="75939"/>
    <lineage>
        <taxon>Eukaryota</taxon>
        <taxon>Metazoa</taxon>
        <taxon>Chordata</taxon>
        <taxon>Craniata</taxon>
        <taxon>Vertebrata</taxon>
        <taxon>Euteleostomi</taxon>
        <taxon>Actinopterygii</taxon>
        <taxon>Neopterygii</taxon>
        <taxon>Teleostei</taxon>
        <taxon>Protacanthopterygii</taxon>
        <taxon>Esociformes</taxon>
        <taxon>Umbridae</taxon>
        <taxon>Dallia</taxon>
    </lineage>
</organism>
<reference evidence="1" key="1">
    <citation type="submission" date="2021-05" db="EMBL/GenBank/DDBJ databases">
        <authorList>
            <person name="Pan Q."/>
            <person name="Jouanno E."/>
            <person name="Zahm M."/>
            <person name="Klopp C."/>
            <person name="Cabau C."/>
            <person name="Louis A."/>
            <person name="Berthelot C."/>
            <person name="Parey E."/>
            <person name="Roest Crollius H."/>
            <person name="Montfort J."/>
            <person name="Robinson-Rechavi M."/>
            <person name="Bouchez O."/>
            <person name="Lampietro C."/>
            <person name="Lopez Roques C."/>
            <person name="Donnadieu C."/>
            <person name="Postlethwait J."/>
            <person name="Bobe J."/>
            <person name="Dillon D."/>
            <person name="Chandos A."/>
            <person name="von Hippel F."/>
            <person name="Guiguen Y."/>
        </authorList>
    </citation>
    <scope>NUCLEOTIDE SEQUENCE</scope>
    <source>
        <strain evidence="1">YG-Jan2019</strain>
    </source>
</reference>
<gene>
    <name evidence="1" type="ORF">DPEC_G00004780</name>
</gene>
<accession>A0ACC2HKI8</accession>
<evidence type="ECO:0000313" key="2">
    <source>
        <dbReference type="Proteomes" id="UP001157502"/>
    </source>
</evidence>
<dbReference type="EMBL" id="CM055728">
    <property type="protein sequence ID" value="KAJ8016206.1"/>
    <property type="molecule type" value="Genomic_DNA"/>
</dbReference>
<name>A0ACC2HKI8_DALPE</name>
<dbReference type="Proteomes" id="UP001157502">
    <property type="component" value="Chromosome 1"/>
</dbReference>
<proteinExistence type="predicted"/>
<keyword evidence="2" id="KW-1185">Reference proteome</keyword>